<protein>
    <recommendedName>
        <fullName evidence="3">DUF998 domain-containing protein</fullName>
    </recommendedName>
</protein>
<gene>
    <name evidence="1" type="ORF">JP09_001120</name>
</gene>
<keyword evidence="2" id="KW-1185">Reference proteome</keyword>
<dbReference type="InterPro" id="IPR009339">
    <property type="entry name" value="DUF998"/>
</dbReference>
<dbReference type="OrthoDB" id="155331at2"/>
<evidence type="ECO:0008006" key="3">
    <source>
        <dbReference type="Google" id="ProtNLM"/>
    </source>
</evidence>
<reference evidence="1 2" key="1">
    <citation type="journal article" date="2017" name="ISME J.">
        <title>Grape pomace compost harbors organohalide-respiring Dehalogenimonas species with novel reductive dehalogenase genes.</title>
        <authorList>
            <person name="Yang Y."/>
            <person name="Higgins S.A."/>
            <person name="Yan J."/>
            <person name="Simsir B."/>
            <person name="Chourey K."/>
            <person name="Iyer R."/>
            <person name="Hettich R.L."/>
            <person name="Baldwin B."/>
            <person name="Ogles D.M."/>
            <person name="Loffler F.E."/>
        </authorList>
    </citation>
    <scope>NUCLEOTIDE SEQUENCE [LARGE SCALE GENOMIC DNA]</scope>
    <source>
        <strain evidence="1 2">GP</strain>
    </source>
</reference>
<proteinExistence type="predicted"/>
<evidence type="ECO:0000313" key="2">
    <source>
        <dbReference type="Proteomes" id="UP000235653"/>
    </source>
</evidence>
<dbReference type="Pfam" id="PF06197">
    <property type="entry name" value="DUF998"/>
    <property type="match status" value="1"/>
</dbReference>
<dbReference type="RefSeq" id="WP_104201588.1">
    <property type="nucleotide sequence ID" value="NZ_CP058566.2"/>
</dbReference>
<accession>A0A2P5P887</accession>
<dbReference type="Proteomes" id="UP000235653">
    <property type="component" value="Unassembled WGS sequence"/>
</dbReference>
<sequence length="213" mass="22823">MIRRRLHETISSSLPIICGLAAATVVICDAMGVSLNSGYNPLNESISDLVFYPWGWLEQLGMAAAGFTQIMFAAFILSSKSARTNHWVRISGLIFAVMSIGFGIITVFKTDPGLGIESLGGGIHVTTVIVLAALFPINCYLLSRAIGNNPDSATILHFSYLMAAIGGLIAFQLLPLNPIRFIGISERLLAGVNLAWIVFAGSHLPHLVDTPVK</sequence>
<organism evidence="1 2">
    <name type="scientific">Dehalogenimonas etheniformans</name>
    <dbReference type="NCBI Taxonomy" id="1536648"/>
    <lineage>
        <taxon>Bacteria</taxon>
        <taxon>Bacillati</taxon>
        <taxon>Chloroflexota</taxon>
        <taxon>Dehalococcoidia</taxon>
        <taxon>Dehalococcoidales</taxon>
        <taxon>Dehalococcoidaceae</taxon>
        <taxon>Dehalogenimonas</taxon>
    </lineage>
</organism>
<dbReference type="EMBL" id="JQAN02000006">
    <property type="protein sequence ID" value="PPD58517.1"/>
    <property type="molecule type" value="Genomic_DNA"/>
</dbReference>
<dbReference type="AlphaFoldDB" id="A0A2P5P887"/>
<evidence type="ECO:0000313" key="1">
    <source>
        <dbReference type="EMBL" id="PPD58517.1"/>
    </source>
</evidence>
<comment type="caution">
    <text evidence="1">The sequence shown here is derived from an EMBL/GenBank/DDBJ whole genome shotgun (WGS) entry which is preliminary data.</text>
</comment>
<name>A0A2P5P887_9CHLR</name>